<organism evidence="1 2">
    <name type="scientific">Caballeronia udeis</name>
    <dbReference type="NCBI Taxonomy" id="1232866"/>
    <lineage>
        <taxon>Bacteria</taxon>
        <taxon>Pseudomonadati</taxon>
        <taxon>Pseudomonadota</taxon>
        <taxon>Betaproteobacteria</taxon>
        <taxon>Burkholderiales</taxon>
        <taxon>Burkholderiaceae</taxon>
        <taxon>Caballeronia</taxon>
    </lineage>
</organism>
<protein>
    <recommendedName>
        <fullName evidence="3">Bacteriophage protein</fullName>
    </recommendedName>
</protein>
<reference evidence="1 2" key="1">
    <citation type="submission" date="2024-11" db="EMBL/GenBank/DDBJ databases">
        <title>Using genomics to understand microbial adaptation to soil warming.</title>
        <authorList>
            <person name="Deangelis K.M. PhD."/>
        </authorList>
    </citation>
    <scope>NUCLEOTIDE SEQUENCE [LARGE SCALE GENOMIC DNA]</scope>
    <source>
        <strain evidence="1 2">GAS97</strain>
    </source>
</reference>
<gene>
    <name evidence="1" type="ORF">ABH943_008517</name>
</gene>
<evidence type="ECO:0000313" key="2">
    <source>
        <dbReference type="Proteomes" id="UP001620514"/>
    </source>
</evidence>
<accession>A0ABW8MXL4</accession>
<dbReference type="EMBL" id="JBIYDN010000052">
    <property type="protein sequence ID" value="MFK4448473.1"/>
    <property type="molecule type" value="Genomic_DNA"/>
</dbReference>
<comment type="caution">
    <text evidence="1">The sequence shown here is derived from an EMBL/GenBank/DDBJ whole genome shotgun (WGS) entry which is preliminary data.</text>
</comment>
<dbReference type="Proteomes" id="UP001620514">
    <property type="component" value="Unassembled WGS sequence"/>
</dbReference>
<sequence length="174" mass="18523">MASRRDPLVSFRLPAEEHAQLKALSGANMSAKVRELLKTNLLAKDVATAVVERLAGPLTGLTLEVREAVALASKPPVDTGKKSGKDALEDSLAPIREPLLGILQAALVPIADEPWKKREVTAALEALKRPGAMRLSAIALVVASLVEVGLVVDEAVNQTEVMEHVKSLKELGEN</sequence>
<name>A0ABW8MXL4_9BURK</name>
<keyword evidence="2" id="KW-1185">Reference proteome</keyword>
<evidence type="ECO:0008006" key="3">
    <source>
        <dbReference type="Google" id="ProtNLM"/>
    </source>
</evidence>
<evidence type="ECO:0000313" key="1">
    <source>
        <dbReference type="EMBL" id="MFK4448473.1"/>
    </source>
</evidence>
<proteinExistence type="predicted"/>